<keyword evidence="9" id="KW-0175">Coiled coil</keyword>
<dbReference type="InterPro" id="IPR036097">
    <property type="entry name" value="HisK_dim/P_sf"/>
</dbReference>
<keyword evidence="4" id="KW-0808">Transferase</keyword>
<comment type="catalytic activity">
    <reaction evidence="1">
        <text>ATP + protein L-histidine = ADP + protein N-phospho-L-histidine.</text>
        <dbReference type="EC" id="2.7.13.3"/>
    </reaction>
</comment>
<keyword evidence="3" id="KW-0597">Phosphoprotein</keyword>
<feature type="transmembrane region" description="Helical" evidence="10">
    <location>
        <begin position="322"/>
        <end position="346"/>
    </location>
</feature>
<sequence>MKQGKITQHLKRASMIGLILTLFIGIVSLSAWYIQYRQVNYIIEDYFPKTNTALKLEDKFNVFFNDLERFYSSQNNLNRQVMFKNLKHQLNEIETLSSLLFEQKKRSTIKQYLNDLIQLTTQIDNNLSNNFLILQQKQTLLTKIQWLNDDFNNEIISQIQELNWQNNYFLKHSSLLNEKNQAKSENELFYLYQLADKEEQIRTELVQFLYNLYPNQTTILQDYAYLKQLITALIQAPSHMIKNPSIVPLQQMFNDLYQMIEPHHELDNLVQEITHYQTELKNIQSQKNDIVAKTQEMIKQELNETRGSFTRLNENLKIQTQISGVLIISSLLIFLVLIALFNQYYVKRRLSQRFSQLIYAIENLNQGRTKQNLDINGKDELTEIGLLLNNHIQILQEREKIEQDLQETQNELIQAAKMAVVGQTMTTLAHEINQPLNAISIYLFTLKKRLEQQKDKQNYPDIEKIEKLTERIANIIKALRQFAKNEISSTPRQVVSLKQSLTEAWNLLELRHKPLNAELQIKRDVHLLVNPILLEQVLVNILSNALEAGQTTPIIQVDVVCYQNKMCVFIEDNGSGWQTDNADKLLQPFFTTKSVGLGLGLTICQRIMQQFGGKLAIASSLSKSAVVILEFLHSGEEKC</sequence>
<dbReference type="PRINTS" id="PR00344">
    <property type="entry name" value="BCTRLSENSOR"/>
</dbReference>
<organism evidence="12 13">
    <name type="scientific">Rodentibacter genomosp. 2</name>
    <dbReference type="NCBI Taxonomy" id="1908266"/>
    <lineage>
        <taxon>Bacteria</taxon>
        <taxon>Pseudomonadati</taxon>
        <taxon>Pseudomonadota</taxon>
        <taxon>Gammaproteobacteria</taxon>
        <taxon>Pasteurellales</taxon>
        <taxon>Pasteurellaceae</taxon>
        <taxon>Rodentibacter</taxon>
    </lineage>
</organism>
<keyword evidence="7" id="KW-0067">ATP-binding</keyword>
<comment type="caution">
    <text evidence="12">The sequence shown here is derived from an EMBL/GenBank/DDBJ whole genome shotgun (WGS) entry which is preliminary data.</text>
</comment>
<dbReference type="SUPFAM" id="SSF55874">
    <property type="entry name" value="ATPase domain of HSP90 chaperone/DNA topoisomerase II/histidine kinase"/>
    <property type="match status" value="1"/>
</dbReference>
<keyword evidence="5" id="KW-0547">Nucleotide-binding</keyword>
<dbReference type="PIRSF" id="PIRSF037119">
    <property type="entry name" value="STHK_PgtB"/>
    <property type="match status" value="1"/>
</dbReference>
<evidence type="ECO:0000313" key="12">
    <source>
        <dbReference type="EMBL" id="OOF55357.1"/>
    </source>
</evidence>
<dbReference type="Gene3D" id="6.10.340.10">
    <property type="match status" value="1"/>
</dbReference>
<evidence type="ECO:0000256" key="10">
    <source>
        <dbReference type="SAM" id="Phobius"/>
    </source>
</evidence>
<evidence type="ECO:0000256" key="8">
    <source>
        <dbReference type="ARBA" id="ARBA00023012"/>
    </source>
</evidence>
<dbReference type="PANTHER" id="PTHR43065">
    <property type="entry name" value="SENSOR HISTIDINE KINASE"/>
    <property type="match status" value="1"/>
</dbReference>
<dbReference type="STRING" id="1908266.BKK55_07450"/>
<dbReference type="InterPro" id="IPR003594">
    <property type="entry name" value="HATPase_dom"/>
</dbReference>
<dbReference type="OrthoDB" id="9772100at2"/>
<dbReference type="InterPro" id="IPR036890">
    <property type="entry name" value="HATPase_C_sf"/>
</dbReference>
<keyword evidence="6" id="KW-0418">Kinase</keyword>
<dbReference type="CDD" id="cd00082">
    <property type="entry name" value="HisKA"/>
    <property type="match status" value="1"/>
</dbReference>
<evidence type="ECO:0000256" key="7">
    <source>
        <dbReference type="ARBA" id="ARBA00022840"/>
    </source>
</evidence>
<dbReference type="PANTHER" id="PTHR43065:SF10">
    <property type="entry name" value="PEROXIDE STRESS-ACTIVATED HISTIDINE KINASE MAK3"/>
    <property type="match status" value="1"/>
</dbReference>
<dbReference type="Proteomes" id="UP000188541">
    <property type="component" value="Unassembled WGS sequence"/>
</dbReference>
<reference evidence="12 13" key="1">
    <citation type="submission" date="2016-10" db="EMBL/GenBank/DDBJ databases">
        <title>Rodentibacter gen. nov. and new species.</title>
        <authorList>
            <person name="Christensen H."/>
        </authorList>
    </citation>
    <scope>NUCLEOTIDE SEQUENCE [LARGE SCALE GENOMIC DNA]</scope>
    <source>
        <strain evidence="12 13">1996246016</strain>
    </source>
</reference>
<gene>
    <name evidence="12" type="ORF">BKK55_07450</name>
</gene>
<dbReference type="SUPFAM" id="SSF47384">
    <property type="entry name" value="Homodimeric domain of signal transducing histidine kinase"/>
    <property type="match status" value="1"/>
</dbReference>
<keyword evidence="8" id="KW-0902">Two-component regulatory system</keyword>
<name>A0A1V3JG13_9PAST</name>
<feature type="domain" description="Histidine kinase" evidence="11">
    <location>
        <begin position="427"/>
        <end position="635"/>
    </location>
</feature>
<dbReference type="Pfam" id="PF02518">
    <property type="entry name" value="HATPase_c"/>
    <property type="match status" value="1"/>
</dbReference>
<proteinExistence type="predicted"/>
<dbReference type="EMBL" id="MLHO01000039">
    <property type="protein sequence ID" value="OOF55357.1"/>
    <property type="molecule type" value="Genomic_DNA"/>
</dbReference>
<dbReference type="InterPro" id="IPR003661">
    <property type="entry name" value="HisK_dim/P_dom"/>
</dbReference>
<keyword evidence="13" id="KW-1185">Reference proteome</keyword>
<evidence type="ECO:0000256" key="1">
    <source>
        <dbReference type="ARBA" id="ARBA00000085"/>
    </source>
</evidence>
<keyword evidence="10" id="KW-0472">Membrane</keyword>
<evidence type="ECO:0000256" key="2">
    <source>
        <dbReference type="ARBA" id="ARBA00012438"/>
    </source>
</evidence>
<evidence type="ECO:0000256" key="9">
    <source>
        <dbReference type="SAM" id="Coils"/>
    </source>
</evidence>
<dbReference type="EC" id="2.7.13.3" evidence="2"/>
<dbReference type="SMART" id="SM00388">
    <property type="entry name" value="HisKA"/>
    <property type="match status" value="1"/>
</dbReference>
<feature type="coiled-coil region" evidence="9">
    <location>
        <begin position="391"/>
        <end position="418"/>
    </location>
</feature>
<evidence type="ECO:0000256" key="6">
    <source>
        <dbReference type="ARBA" id="ARBA00022777"/>
    </source>
</evidence>
<keyword evidence="10" id="KW-0812">Transmembrane</keyword>
<dbReference type="InterPro" id="IPR005467">
    <property type="entry name" value="His_kinase_dom"/>
</dbReference>
<feature type="transmembrane region" description="Helical" evidence="10">
    <location>
        <begin position="12"/>
        <end position="34"/>
    </location>
</feature>
<evidence type="ECO:0000259" key="11">
    <source>
        <dbReference type="PROSITE" id="PS50109"/>
    </source>
</evidence>
<keyword evidence="10" id="KW-1133">Transmembrane helix</keyword>
<dbReference type="GO" id="GO:0005524">
    <property type="term" value="F:ATP binding"/>
    <property type="evidence" value="ECO:0007669"/>
    <property type="project" value="UniProtKB-KW"/>
</dbReference>
<dbReference type="Gene3D" id="3.30.565.10">
    <property type="entry name" value="Histidine kinase-like ATPase, C-terminal domain"/>
    <property type="match status" value="1"/>
</dbReference>
<evidence type="ECO:0000256" key="5">
    <source>
        <dbReference type="ARBA" id="ARBA00022741"/>
    </source>
</evidence>
<evidence type="ECO:0000313" key="13">
    <source>
        <dbReference type="Proteomes" id="UP000188541"/>
    </source>
</evidence>
<dbReference type="CDD" id="cd00075">
    <property type="entry name" value="HATPase"/>
    <property type="match status" value="1"/>
</dbReference>
<dbReference type="InterPro" id="IPR017116">
    <property type="entry name" value="Sig_transdc_His_kinase_PgtB"/>
</dbReference>
<dbReference type="InterPro" id="IPR004358">
    <property type="entry name" value="Sig_transdc_His_kin-like_C"/>
</dbReference>
<dbReference type="AlphaFoldDB" id="A0A1V3JG13"/>
<accession>A0A1V3JG13</accession>
<dbReference type="Gene3D" id="1.10.287.130">
    <property type="match status" value="1"/>
</dbReference>
<dbReference type="Pfam" id="PF00512">
    <property type="entry name" value="HisKA"/>
    <property type="match status" value="1"/>
</dbReference>
<dbReference type="GO" id="GO:0000155">
    <property type="term" value="F:phosphorelay sensor kinase activity"/>
    <property type="evidence" value="ECO:0007669"/>
    <property type="project" value="InterPro"/>
</dbReference>
<protein>
    <recommendedName>
        <fullName evidence="2">histidine kinase</fullName>
        <ecNumber evidence="2">2.7.13.3</ecNumber>
    </recommendedName>
</protein>
<evidence type="ECO:0000256" key="3">
    <source>
        <dbReference type="ARBA" id="ARBA00022553"/>
    </source>
</evidence>
<dbReference type="RefSeq" id="WP_077551210.1">
    <property type="nucleotide sequence ID" value="NZ_MLHO01000039.1"/>
</dbReference>
<dbReference type="PROSITE" id="PS50109">
    <property type="entry name" value="HIS_KIN"/>
    <property type="match status" value="1"/>
</dbReference>
<dbReference type="SMART" id="SM00387">
    <property type="entry name" value="HATPase_c"/>
    <property type="match status" value="1"/>
</dbReference>
<evidence type="ECO:0000256" key="4">
    <source>
        <dbReference type="ARBA" id="ARBA00022679"/>
    </source>
</evidence>